<feature type="compositionally biased region" description="Polar residues" evidence="8">
    <location>
        <begin position="478"/>
        <end position="490"/>
    </location>
</feature>
<accession>A0AAN9PE45</accession>
<sequence length="718" mass="79745">MLDLSINYLTTPLRKQDITYLSKLRNLNAVDLSSNSLDKEALRYLGVLPALTTVYLHDNTMQGHLSNKELTGMGNLEVLILRACGLNGTLPSASMFARLTSLEYLSLSGNYFGGLFLLSSLANHSRLEITLIKQPNWRLGQEIGFFLPNLESSDMSNNACHGSIPSSFGDMSHLMLLDLANNNFSGQVPRQWFSNCTALAFLGLSNNSLHGQLFPSYWNATSMRVLILDNNYFNGTIQDGLLSSSDNKFSGEIPNWLSNLQQLIGLSMSGNNFEGEIPHDLCKLNLALINLSQNRLSGNVPFGLKGVSLSKTFMTLSICLGLPALSADTYYYAHFDFGHFSQDPSYITSESGGHEVVEFTTKSRSLSYEGSILDDMSGLDLSWNQLSGDIPEQIGDLIRIHALNLSRNYFSGSIPTFHMYTLNLSGEIPSQLDELHSLAIFNVSYNHLSGLAPSKGQFPTFDERSYRGNPELHWTLGNGKNTGTEPTPSSVKYEGDDDSAIDMASFYWSFCTSFVMVLTSRTYTLGFESSLFSAILSLSLFSCKELTATLTTMSISSKWNGEKSANEWEIALDRYEKVHNKEFQRMLKVSYDSLDECEKIIFLDIACFFIREPLSVLLVASIQDMESPLYPAKRSRLWLCDDVLQVGSIPASLSKLVNVESLDLSHNSQSGEIPSQLNELHYLAIFNVSYNHLSGLTPSQGQFATFDKSSYRGNPELC</sequence>
<keyword evidence="3" id="KW-0433">Leucine-rich repeat</keyword>
<evidence type="ECO:0000256" key="6">
    <source>
        <dbReference type="ARBA" id="ARBA00023136"/>
    </source>
</evidence>
<dbReference type="SUPFAM" id="SSF52540">
    <property type="entry name" value="P-loop containing nucleoside triphosphate hydrolases"/>
    <property type="match status" value="1"/>
</dbReference>
<dbReference type="InterPro" id="IPR001611">
    <property type="entry name" value="Leu-rich_rpt"/>
</dbReference>
<evidence type="ECO:0000256" key="3">
    <source>
        <dbReference type="ARBA" id="ARBA00022614"/>
    </source>
</evidence>
<evidence type="ECO:0000313" key="10">
    <source>
        <dbReference type="Proteomes" id="UP001359559"/>
    </source>
</evidence>
<dbReference type="InterPro" id="IPR027417">
    <property type="entry name" value="P-loop_NTPase"/>
</dbReference>
<proteinExistence type="inferred from homology"/>
<dbReference type="AlphaFoldDB" id="A0AAN9PE45"/>
<name>A0AAN9PE45_CLITE</name>
<dbReference type="EMBL" id="JAYKXN010000004">
    <property type="protein sequence ID" value="KAK7294064.1"/>
    <property type="molecule type" value="Genomic_DNA"/>
</dbReference>
<dbReference type="SUPFAM" id="SSF52058">
    <property type="entry name" value="L domain-like"/>
    <property type="match status" value="3"/>
</dbReference>
<dbReference type="PANTHER" id="PTHR48062:SF21">
    <property type="entry name" value="RECEPTOR-LIKE PROTEIN 12"/>
    <property type="match status" value="1"/>
</dbReference>
<feature type="region of interest" description="Disordered" evidence="8">
    <location>
        <begin position="473"/>
        <end position="492"/>
    </location>
</feature>
<dbReference type="Gene3D" id="3.80.10.10">
    <property type="entry name" value="Ribonuclease Inhibitor"/>
    <property type="match status" value="6"/>
</dbReference>
<gene>
    <name evidence="9" type="ORF">RJT34_16947</name>
</gene>
<comment type="subcellular location">
    <subcellularLocation>
        <location evidence="1">Membrane</location>
    </subcellularLocation>
</comment>
<evidence type="ECO:0000256" key="5">
    <source>
        <dbReference type="ARBA" id="ARBA00022737"/>
    </source>
</evidence>
<evidence type="ECO:0000256" key="7">
    <source>
        <dbReference type="ARBA" id="ARBA00023180"/>
    </source>
</evidence>
<organism evidence="9 10">
    <name type="scientific">Clitoria ternatea</name>
    <name type="common">Butterfly pea</name>
    <dbReference type="NCBI Taxonomy" id="43366"/>
    <lineage>
        <taxon>Eukaryota</taxon>
        <taxon>Viridiplantae</taxon>
        <taxon>Streptophyta</taxon>
        <taxon>Embryophyta</taxon>
        <taxon>Tracheophyta</taxon>
        <taxon>Spermatophyta</taxon>
        <taxon>Magnoliopsida</taxon>
        <taxon>eudicotyledons</taxon>
        <taxon>Gunneridae</taxon>
        <taxon>Pentapetalae</taxon>
        <taxon>rosids</taxon>
        <taxon>fabids</taxon>
        <taxon>Fabales</taxon>
        <taxon>Fabaceae</taxon>
        <taxon>Papilionoideae</taxon>
        <taxon>50 kb inversion clade</taxon>
        <taxon>NPAAA clade</taxon>
        <taxon>indigoferoid/millettioid clade</taxon>
        <taxon>Phaseoleae</taxon>
        <taxon>Clitoria</taxon>
    </lineage>
</organism>
<dbReference type="Proteomes" id="UP001359559">
    <property type="component" value="Unassembled WGS sequence"/>
</dbReference>
<dbReference type="InterPro" id="IPR051502">
    <property type="entry name" value="RLP_Defense_Trigger"/>
</dbReference>
<dbReference type="GO" id="GO:0016020">
    <property type="term" value="C:membrane"/>
    <property type="evidence" value="ECO:0007669"/>
    <property type="project" value="UniProtKB-SubCell"/>
</dbReference>
<comment type="caution">
    <text evidence="9">The sequence shown here is derived from an EMBL/GenBank/DDBJ whole genome shotgun (WGS) entry which is preliminary data.</text>
</comment>
<dbReference type="InterPro" id="IPR032675">
    <property type="entry name" value="LRR_dom_sf"/>
</dbReference>
<keyword evidence="6" id="KW-0472">Membrane</keyword>
<evidence type="ECO:0000256" key="2">
    <source>
        <dbReference type="ARBA" id="ARBA00009592"/>
    </source>
</evidence>
<keyword evidence="10" id="KW-1185">Reference proteome</keyword>
<evidence type="ECO:0000256" key="1">
    <source>
        <dbReference type="ARBA" id="ARBA00004370"/>
    </source>
</evidence>
<protein>
    <submittedName>
        <fullName evidence="9">Uncharacterized protein</fullName>
    </submittedName>
</protein>
<keyword evidence="5" id="KW-0677">Repeat</keyword>
<evidence type="ECO:0000256" key="4">
    <source>
        <dbReference type="ARBA" id="ARBA00022729"/>
    </source>
</evidence>
<dbReference type="PANTHER" id="PTHR48062">
    <property type="entry name" value="RECEPTOR-LIKE PROTEIN 14"/>
    <property type="match status" value="1"/>
</dbReference>
<dbReference type="Pfam" id="PF00560">
    <property type="entry name" value="LRR_1"/>
    <property type="match status" value="3"/>
</dbReference>
<comment type="similarity">
    <text evidence="2">Belongs to the RLP family.</text>
</comment>
<dbReference type="Pfam" id="PF13855">
    <property type="entry name" value="LRR_8"/>
    <property type="match status" value="1"/>
</dbReference>
<dbReference type="FunFam" id="3.80.10.10:FF:000041">
    <property type="entry name" value="LRR receptor-like serine/threonine-protein kinase ERECTA"/>
    <property type="match status" value="1"/>
</dbReference>
<keyword evidence="4" id="KW-0732">Signal</keyword>
<evidence type="ECO:0000313" key="9">
    <source>
        <dbReference type="EMBL" id="KAK7294064.1"/>
    </source>
</evidence>
<reference evidence="9 10" key="1">
    <citation type="submission" date="2024-01" db="EMBL/GenBank/DDBJ databases">
        <title>The genomes of 5 underutilized Papilionoideae crops provide insights into root nodulation and disease resistance.</title>
        <authorList>
            <person name="Yuan L."/>
        </authorList>
    </citation>
    <scope>NUCLEOTIDE SEQUENCE [LARGE SCALE GENOMIC DNA]</scope>
    <source>
        <strain evidence="9">LY-2023</strain>
        <tissue evidence="9">Leaf</tissue>
    </source>
</reference>
<keyword evidence="7" id="KW-0325">Glycoprotein</keyword>
<evidence type="ECO:0000256" key="8">
    <source>
        <dbReference type="SAM" id="MobiDB-lite"/>
    </source>
</evidence>